<dbReference type="RefSeq" id="WP_092075106.1">
    <property type="nucleotide sequence ID" value="NZ_FNHB01000018.1"/>
</dbReference>
<feature type="domain" description="MoaB/Mog" evidence="10">
    <location>
        <begin position="180"/>
        <end position="317"/>
    </location>
</feature>
<comment type="cofactor">
    <cofactor evidence="9">
        <name>Mg(2+)</name>
        <dbReference type="ChEBI" id="CHEBI:18420"/>
    </cofactor>
</comment>
<dbReference type="Pfam" id="PF00994">
    <property type="entry name" value="MoCF_biosynth"/>
    <property type="match status" value="1"/>
</dbReference>
<evidence type="ECO:0000256" key="4">
    <source>
        <dbReference type="ARBA" id="ARBA00013269"/>
    </source>
</evidence>
<dbReference type="InterPro" id="IPR036688">
    <property type="entry name" value="MoeA_C_domain_IV_sf"/>
</dbReference>
<reference evidence="11 12" key="1">
    <citation type="submission" date="2016-10" db="EMBL/GenBank/DDBJ databases">
        <authorList>
            <person name="de Groot N.N."/>
        </authorList>
    </citation>
    <scope>NUCLEOTIDE SEQUENCE [LARGE SCALE GENOMIC DNA]</scope>
    <source>
        <strain evidence="11 12">DSM 1736</strain>
    </source>
</reference>
<dbReference type="GO" id="GO:0046872">
    <property type="term" value="F:metal ion binding"/>
    <property type="evidence" value="ECO:0007669"/>
    <property type="project" value="UniProtKB-UniRule"/>
</dbReference>
<dbReference type="SUPFAM" id="SSF63867">
    <property type="entry name" value="MoeA C-terminal domain-like"/>
    <property type="match status" value="1"/>
</dbReference>
<comment type="similarity">
    <text evidence="3 9">Belongs to the MoeA family.</text>
</comment>
<dbReference type="SUPFAM" id="SSF53218">
    <property type="entry name" value="Molybdenum cofactor biosynthesis proteins"/>
    <property type="match status" value="1"/>
</dbReference>
<dbReference type="SMART" id="SM00852">
    <property type="entry name" value="MoCF_biosynth"/>
    <property type="match status" value="1"/>
</dbReference>
<sequence>MTVLLEQAGKLIMEKTGIMPEVRIPLAESYGRILARDLAAATDFPPFHRSPLDGYAVKFADVCKADSDRPVSLRVVDYVTAGNLSQVAVRPGTAVRIMTGAKIPAGADAVIRLEDTLTEGKTVKILTASGADQNICRQGEEFRQGETILTKGAVLRDGAMGILAMFGQAEVTVYQRPRVAILATGSEVIDVNDLLETGKIHDSNSYMLAAKVREAGGEPVLLGQVPDVLPEIVERLRRPDGIDLYLTTGGASVGDLDLMGQLFERLDIQPLFTRLAIKPGMPVLAGCWGESLLVALSGNPAAAGVSFEVLVRPLLRKLAGAACHERGRARVVLSQPLTKTGPVRRFVWASCAPGPDGRLAARPLLVQRNGMLAGLILANALLDIPAGSPLLPAGTEITARLF</sequence>
<evidence type="ECO:0000256" key="8">
    <source>
        <dbReference type="ARBA" id="ARBA00047317"/>
    </source>
</evidence>
<evidence type="ECO:0000259" key="10">
    <source>
        <dbReference type="SMART" id="SM00852"/>
    </source>
</evidence>
<evidence type="ECO:0000256" key="9">
    <source>
        <dbReference type="RuleBase" id="RU365090"/>
    </source>
</evidence>
<dbReference type="InterPro" id="IPR005111">
    <property type="entry name" value="MoeA_C_domain_IV"/>
</dbReference>
<dbReference type="GO" id="GO:0061599">
    <property type="term" value="F:molybdopterin molybdotransferase activity"/>
    <property type="evidence" value="ECO:0007669"/>
    <property type="project" value="UniProtKB-UniRule"/>
</dbReference>
<evidence type="ECO:0000256" key="6">
    <source>
        <dbReference type="ARBA" id="ARBA00022505"/>
    </source>
</evidence>
<dbReference type="UniPathway" id="UPA00344"/>
<evidence type="ECO:0000313" key="12">
    <source>
        <dbReference type="Proteomes" id="UP000214880"/>
    </source>
</evidence>
<dbReference type="PANTHER" id="PTHR10192:SF5">
    <property type="entry name" value="GEPHYRIN"/>
    <property type="match status" value="1"/>
</dbReference>
<keyword evidence="9" id="KW-0808">Transferase</keyword>
<comment type="pathway">
    <text evidence="2 9">Cofactor biosynthesis; molybdopterin biosynthesis.</text>
</comment>
<proteinExistence type="inferred from homology"/>
<dbReference type="InterPro" id="IPR001453">
    <property type="entry name" value="MoaB/Mog_dom"/>
</dbReference>
<keyword evidence="6 9" id="KW-0500">Molybdenum</keyword>
<dbReference type="EMBL" id="FNHB01000018">
    <property type="protein sequence ID" value="SDN33011.1"/>
    <property type="molecule type" value="Genomic_DNA"/>
</dbReference>
<evidence type="ECO:0000256" key="7">
    <source>
        <dbReference type="ARBA" id="ARBA00023150"/>
    </source>
</evidence>
<protein>
    <recommendedName>
        <fullName evidence="5 9">Molybdopterin molybdenumtransferase</fullName>
        <ecNumber evidence="4 9">2.10.1.1</ecNumber>
    </recommendedName>
</protein>
<comment type="catalytic activity">
    <reaction evidence="8">
        <text>adenylyl-molybdopterin + molybdate = Mo-molybdopterin + AMP + H(+)</text>
        <dbReference type="Rhea" id="RHEA:35047"/>
        <dbReference type="ChEBI" id="CHEBI:15378"/>
        <dbReference type="ChEBI" id="CHEBI:36264"/>
        <dbReference type="ChEBI" id="CHEBI:62727"/>
        <dbReference type="ChEBI" id="CHEBI:71302"/>
        <dbReference type="ChEBI" id="CHEBI:456215"/>
        <dbReference type="EC" id="2.10.1.1"/>
    </reaction>
</comment>
<comment type="function">
    <text evidence="1 9">Catalyzes the insertion of molybdate into adenylated molybdopterin with the concomitant release of AMP.</text>
</comment>
<keyword evidence="9" id="KW-0479">Metal-binding</keyword>
<evidence type="ECO:0000256" key="2">
    <source>
        <dbReference type="ARBA" id="ARBA00005046"/>
    </source>
</evidence>
<dbReference type="FunFam" id="2.170.190.11:FF:000001">
    <property type="entry name" value="Molybdopterin molybdenumtransferase"/>
    <property type="match status" value="1"/>
</dbReference>
<dbReference type="PANTHER" id="PTHR10192">
    <property type="entry name" value="MOLYBDOPTERIN BIOSYNTHESIS PROTEIN"/>
    <property type="match status" value="1"/>
</dbReference>
<dbReference type="CDD" id="cd00887">
    <property type="entry name" value="MoeA"/>
    <property type="match status" value="1"/>
</dbReference>
<dbReference type="Gene3D" id="2.170.190.11">
    <property type="entry name" value="Molybdopterin biosynthesis moea protein, domain 3"/>
    <property type="match status" value="1"/>
</dbReference>
<accession>A0A1H0AI47</accession>
<dbReference type="InterPro" id="IPR036425">
    <property type="entry name" value="MoaB/Mog-like_dom_sf"/>
</dbReference>
<dbReference type="GO" id="GO:0006777">
    <property type="term" value="P:Mo-molybdopterin cofactor biosynthetic process"/>
    <property type="evidence" value="ECO:0007669"/>
    <property type="project" value="UniProtKB-UniRule"/>
</dbReference>
<dbReference type="SUPFAM" id="SSF63882">
    <property type="entry name" value="MoeA N-terminal region -like"/>
    <property type="match status" value="1"/>
</dbReference>
<dbReference type="Proteomes" id="UP000214880">
    <property type="component" value="Unassembled WGS sequence"/>
</dbReference>
<dbReference type="Pfam" id="PF03453">
    <property type="entry name" value="MoeA_N"/>
    <property type="match status" value="1"/>
</dbReference>
<dbReference type="Gene3D" id="3.90.105.10">
    <property type="entry name" value="Molybdopterin biosynthesis moea protein, domain 2"/>
    <property type="match status" value="1"/>
</dbReference>
<keyword evidence="7 9" id="KW-0501">Molybdenum cofactor biosynthesis</keyword>
<dbReference type="OrthoDB" id="9804758at2"/>
<name>A0A1H0AI47_9FIRM</name>
<dbReference type="Pfam" id="PF03454">
    <property type="entry name" value="MoeA_C"/>
    <property type="match status" value="1"/>
</dbReference>
<dbReference type="GO" id="GO:0005829">
    <property type="term" value="C:cytosol"/>
    <property type="evidence" value="ECO:0007669"/>
    <property type="project" value="TreeGrafter"/>
</dbReference>
<dbReference type="Gene3D" id="3.40.980.10">
    <property type="entry name" value="MoaB/Mog-like domain"/>
    <property type="match status" value="1"/>
</dbReference>
<dbReference type="InterPro" id="IPR038987">
    <property type="entry name" value="MoeA-like"/>
</dbReference>
<dbReference type="InterPro" id="IPR036135">
    <property type="entry name" value="MoeA_linker/N_sf"/>
</dbReference>
<keyword evidence="12" id="KW-1185">Reference proteome</keyword>
<dbReference type="InterPro" id="IPR005110">
    <property type="entry name" value="MoeA_linker/N"/>
</dbReference>
<evidence type="ECO:0000256" key="3">
    <source>
        <dbReference type="ARBA" id="ARBA00010763"/>
    </source>
</evidence>
<organism evidence="11 12">
    <name type="scientific">Dendrosporobacter quercicolus</name>
    <dbReference type="NCBI Taxonomy" id="146817"/>
    <lineage>
        <taxon>Bacteria</taxon>
        <taxon>Bacillati</taxon>
        <taxon>Bacillota</taxon>
        <taxon>Negativicutes</taxon>
        <taxon>Selenomonadales</taxon>
        <taxon>Sporomusaceae</taxon>
        <taxon>Dendrosporobacter</taxon>
    </lineage>
</organism>
<dbReference type="NCBIfam" id="NF045515">
    <property type="entry name" value="Glp_gephyrin"/>
    <property type="match status" value="1"/>
</dbReference>
<keyword evidence="9" id="KW-0460">Magnesium</keyword>
<dbReference type="Gene3D" id="2.40.340.10">
    <property type="entry name" value="MoeA, C-terminal, domain IV"/>
    <property type="match status" value="1"/>
</dbReference>
<dbReference type="AlphaFoldDB" id="A0A1H0AI47"/>
<evidence type="ECO:0000256" key="1">
    <source>
        <dbReference type="ARBA" id="ARBA00002901"/>
    </source>
</evidence>
<evidence type="ECO:0000313" key="11">
    <source>
        <dbReference type="EMBL" id="SDN33011.1"/>
    </source>
</evidence>
<dbReference type="EC" id="2.10.1.1" evidence="4 9"/>
<gene>
    <name evidence="11" type="ORF">SAMN04488502_11819</name>
</gene>
<evidence type="ECO:0000256" key="5">
    <source>
        <dbReference type="ARBA" id="ARBA00021108"/>
    </source>
</evidence>
<dbReference type="STRING" id="146817.SAMN04488502_11819"/>